<protein>
    <submittedName>
        <fullName evidence="2">Uncharacterized protein</fullName>
    </submittedName>
</protein>
<accession>A0A3N4GK89</accession>
<keyword evidence="3" id="KW-1185">Reference proteome</keyword>
<reference evidence="2 3" key="1">
    <citation type="submission" date="2018-11" db="EMBL/GenBank/DDBJ databases">
        <title>Aerococcus sp. SJQ22, whole genome shotgun sequence.</title>
        <authorList>
            <person name="Sun L."/>
            <person name="Gao X."/>
            <person name="Chen W."/>
            <person name="Huang K."/>
        </authorList>
    </citation>
    <scope>NUCLEOTIDE SEQUENCE [LARGE SCALE GENOMIC DNA]</scope>
    <source>
        <strain evidence="2 3">SJQ22</strain>
    </source>
</reference>
<dbReference type="EMBL" id="RKMG01000006">
    <property type="protein sequence ID" value="RPA60996.1"/>
    <property type="molecule type" value="Genomic_DNA"/>
</dbReference>
<sequence>MRDFFEKNKKRIVSWLVVFYLMVFGFGTLLIDEHTSVSLVALAILLFAILLFIYIQITHKKFKMIILPSIIAFLSASTMKGFIGNIIFDQYVNVIVVLTILLTSIVVVLVAEKELKKSKQ</sequence>
<feature type="transmembrane region" description="Helical" evidence="1">
    <location>
        <begin position="94"/>
        <end position="111"/>
    </location>
</feature>
<comment type="caution">
    <text evidence="2">The sequence shown here is derived from an EMBL/GenBank/DDBJ whole genome shotgun (WGS) entry which is preliminary data.</text>
</comment>
<gene>
    <name evidence="2" type="ORF">EF384_02995</name>
</gene>
<proteinExistence type="predicted"/>
<keyword evidence="1" id="KW-0472">Membrane</keyword>
<dbReference type="AlphaFoldDB" id="A0A3N4GK89"/>
<name>A0A3N4GK89_9LACT</name>
<feature type="transmembrane region" description="Helical" evidence="1">
    <location>
        <begin position="12"/>
        <end position="31"/>
    </location>
</feature>
<organism evidence="2 3">
    <name type="scientific">Aerococcus agrisoli</name>
    <dbReference type="NCBI Taxonomy" id="2487350"/>
    <lineage>
        <taxon>Bacteria</taxon>
        <taxon>Bacillati</taxon>
        <taxon>Bacillota</taxon>
        <taxon>Bacilli</taxon>
        <taxon>Lactobacillales</taxon>
        <taxon>Aerococcaceae</taxon>
        <taxon>Aerococcus</taxon>
    </lineage>
</organism>
<feature type="transmembrane region" description="Helical" evidence="1">
    <location>
        <begin position="37"/>
        <end position="57"/>
    </location>
</feature>
<dbReference type="RefSeq" id="WP_123779510.1">
    <property type="nucleotide sequence ID" value="NZ_RKMG01000006.1"/>
</dbReference>
<keyword evidence="1" id="KW-0812">Transmembrane</keyword>
<feature type="transmembrane region" description="Helical" evidence="1">
    <location>
        <begin position="64"/>
        <end position="88"/>
    </location>
</feature>
<evidence type="ECO:0000256" key="1">
    <source>
        <dbReference type="SAM" id="Phobius"/>
    </source>
</evidence>
<evidence type="ECO:0000313" key="2">
    <source>
        <dbReference type="EMBL" id="RPA60996.1"/>
    </source>
</evidence>
<keyword evidence="1" id="KW-1133">Transmembrane helix</keyword>
<dbReference type="Proteomes" id="UP000273977">
    <property type="component" value="Unassembled WGS sequence"/>
</dbReference>
<evidence type="ECO:0000313" key="3">
    <source>
        <dbReference type="Proteomes" id="UP000273977"/>
    </source>
</evidence>